<organism evidence="2 3">
    <name type="scientific">Komagataeibacter swingsii</name>
    <dbReference type="NCBI Taxonomy" id="215220"/>
    <lineage>
        <taxon>Bacteria</taxon>
        <taxon>Pseudomonadati</taxon>
        <taxon>Pseudomonadota</taxon>
        <taxon>Alphaproteobacteria</taxon>
        <taxon>Acetobacterales</taxon>
        <taxon>Acetobacteraceae</taxon>
        <taxon>Komagataeibacter</taxon>
    </lineage>
</organism>
<protein>
    <submittedName>
        <fullName evidence="2">Uncharacterized protein</fullName>
    </submittedName>
</protein>
<dbReference type="RefSeq" id="WP_176643071.1">
    <property type="nucleotide sequence ID" value="NZ_JABXXS010000016.1"/>
</dbReference>
<dbReference type="EMBL" id="JABXXS010000016">
    <property type="protein sequence ID" value="NVN36957.1"/>
    <property type="molecule type" value="Genomic_DNA"/>
</dbReference>
<reference evidence="2 3" key="1">
    <citation type="submission" date="2020-06" db="EMBL/GenBank/DDBJ databases">
        <title>Description of novel acetic acid bacteria.</title>
        <authorList>
            <person name="Sombolestani A."/>
        </authorList>
    </citation>
    <scope>NUCLEOTIDE SEQUENCE [LARGE SCALE GENOMIC DNA]</scope>
    <source>
        <strain evidence="2 3">LMG 25</strain>
    </source>
</reference>
<keyword evidence="1" id="KW-0472">Membrane</keyword>
<evidence type="ECO:0000313" key="3">
    <source>
        <dbReference type="Proteomes" id="UP000522590"/>
    </source>
</evidence>
<accession>A0A850NXB3</accession>
<proteinExistence type="predicted"/>
<keyword evidence="1" id="KW-0812">Transmembrane</keyword>
<comment type="caution">
    <text evidence="2">The sequence shown here is derived from an EMBL/GenBank/DDBJ whole genome shotgun (WGS) entry which is preliminary data.</text>
</comment>
<keyword evidence="1" id="KW-1133">Transmembrane helix</keyword>
<sequence>MQDIVKQKQGNPFPTDRHDLTMFFRAYTWIWAAYFVARAFAWLWMAQHLPACSVTFDLPDWTVDHKVGLFEIPRLLIFTEN</sequence>
<dbReference type="Proteomes" id="UP000522590">
    <property type="component" value="Unassembled WGS sequence"/>
</dbReference>
<evidence type="ECO:0000256" key="1">
    <source>
        <dbReference type="SAM" id="Phobius"/>
    </source>
</evidence>
<gene>
    <name evidence="2" type="ORF">HUK81_08415</name>
</gene>
<feature type="transmembrane region" description="Helical" evidence="1">
    <location>
        <begin position="26"/>
        <end position="45"/>
    </location>
</feature>
<dbReference type="AlphaFoldDB" id="A0A850NXB3"/>
<evidence type="ECO:0000313" key="2">
    <source>
        <dbReference type="EMBL" id="NVN36957.1"/>
    </source>
</evidence>
<name>A0A850NXB3_9PROT</name>